<dbReference type="Proteomes" id="UP000092565">
    <property type="component" value="Chromosome"/>
</dbReference>
<dbReference type="EMBL" id="CP015124">
    <property type="protein sequence ID" value="ANP34978.1"/>
    <property type="molecule type" value="Genomic_DNA"/>
</dbReference>
<sequence length="52" mass="5448">MAGMAFLRGLVDCTLGLAKSRAKAKRQNGETDTPQEKAPSDAEGASFANQAH</sequence>
<accession>A0A1B0ZLF4</accession>
<proteinExistence type="predicted"/>
<feature type="region of interest" description="Disordered" evidence="1">
    <location>
        <begin position="19"/>
        <end position="52"/>
    </location>
</feature>
<dbReference type="AlphaFoldDB" id="A0A1B0ZLF4"/>
<evidence type="ECO:0000313" key="3">
    <source>
        <dbReference type="Proteomes" id="UP000092565"/>
    </source>
</evidence>
<evidence type="ECO:0000256" key="1">
    <source>
        <dbReference type="SAM" id="MobiDB-lite"/>
    </source>
</evidence>
<protein>
    <submittedName>
        <fullName evidence="2">Uncharacterized protein</fullName>
    </submittedName>
</protein>
<name>A0A1B0ZLF4_9RHOB</name>
<reference evidence="2 3" key="1">
    <citation type="submission" date="2016-04" db="EMBL/GenBank/DDBJ databases">
        <authorList>
            <person name="Evans L.H."/>
            <person name="Alamgir A."/>
            <person name="Owens N."/>
            <person name="Weber N.D."/>
            <person name="Virtaneva K."/>
            <person name="Barbian K."/>
            <person name="Babar A."/>
            <person name="Rosenke K."/>
        </authorList>
    </citation>
    <scope>NUCLEOTIDE SEQUENCE [LARGE SCALE GENOMIC DNA]</scope>
    <source>
        <strain evidence="2 3">JL2886</strain>
    </source>
</reference>
<gene>
    <name evidence="2" type="ORF">JL2886_00041</name>
</gene>
<evidence type="ECO:0000313" key="2">
    <source>
        <dbReference type="EMBL" id="ANP34978.1"/>
    </source>
</evidence>
<keyword evidence="3" id="KW-1185">Reference proteome</keyword>
<organism evidence="2 3">
    <name type="scientific">Phaeobacter gallaeciensis</name>
    <dbReference type="NCBI Taxonomy" id="60890"/>
    <lineage>
        <taxon>Bacteria</taxon>
        <taxon>Pseudomonadati</taxon>
        <taxon>Pseudomonadota</taxon>
        <taxon>Alphaproteobacteria</taxon>
        <taxon>Rhodobacterales</taxon>
        <taxon>Roseobacteraceae</taxon>
        <taxon>Phaeobacter</taxon>
    </lineage>
</organism>